<proteinExistence type="predicted"/>
<protein>
    <submittedName>
        <fullName evidence="2">Uncharacterized protein</fullName>
    </submittedName>
</protein>
<comment type="caution">
    <text evidence="2">The sequence shown here is derived from an EMBL/GenBank/DDBJ whole genome shotgun (WGS) entry which is preliminary data.</text>
</comment>
<evidence type="ECO:0000313" key="2">
    <source>
        <dbReference type="EMBL" id="GHO92451.1"/>
    </source>
</evidence>
<gene>
    <name evidence="2" type="ORF">KSF_024990</name>
</gene>
<evidence type="ECO:0000256" key="1">
    <source>
        <dbReference type="SAM" id="MobiDB-lite"/>
    </source>
</evidence>
<organism evidence="2 3">
    <name type="scientific">Reticulibacter mediterranei</name>
    <dbReference type="NCBI Taxonomy" id="2778369"/>
    <lineage>
        <taxon>Bacteria</taxon>
        <taxon>Bacillati</taxon>
        <taxon>Chloroflexota</taxon>
        <taxon>Ktedonobacteria</taxon>
        <taxon>Ktedonobacterales</taxon>
        <taxon>Reticulibacteraceae</taxon>
        <taxon>Reticulibacter</taxon>
    </lineage>
</organism>
<sequence>MPQQPVRPPVPNNVPGTPQPAAGNQPQAQGYLGVYGGAQPGMQNSPNPYAMGNPPMGSPQIPASGPGMPPVPNAAAGQTGDGQSDVKQAKRGLFNSIREWFFR</sequence>
<dbReference type="EMBL" id="BNJK01000001">
    <property type="protein sequence ID" value="GHO92451.1"/>
    <property type="molecule type" value="Genomic_DNA"/>
</dbReference>
<feature type="compositionally biased region" description="Pro residues" evidence="1">
    <location>
        <begin position="1"/>
        <end position="12"/>
    </location>
</feature>
<accession>A0A8J3IN43</accession>
<dbReference type="Proteomes" id="UP000597444">
    <property type="component" value="Unassembled WGS sequence"/>
</dbReference>
<evidence type="ECO:0000313" key="3">
    <source>
        <dbReference type="Proteomes" id="UP000597444"/>
    </source>
</evidence>
<feature type="region of interest" description="Disordered" evidence="1">
    <location>
        <begin position="1"/>
        <end position="87"/>
    </location>
</feature>
<keyword evidence="3" id="KW-1185">Reference proteome</keyword>
<reference evidence="2" key="1">
    <citation type="submission" date="2020-10" db="EMBL/GenBank/DDBJ databases">
        <title>Taxonomic study of unclassified bacteria belonging to the class Ktedonobacteria.</title>
        <authorList>
            <person name="Yabe S."/>
            <person name="Wang C.M."/>
            <person name="Zheng Y."/>
            <person name="Sakai Y."/>
            <person name="Cavaletti L."/>
            <person name="Monciardini P."/>
            <person name="Donadio S."/>
        </authorList>
    </citation>
    <scope>NUCLEOTIDE SEQUENCE</scope>
    <source>
        <strain evidence="2">ID150040</strain>
    </source>
</reference>
<feature type="compositionally biased region" description="Low complexity" evidence="1">
    <location>
        <begin position="13"/>
        <end position="30"/>
    </location>
</feature>
<dbReference type="AlphaFoldDB" id="A0A8J3IN43"/>
<name>A0A8J3IN43_9CHLR</name>